<feature type="region of interest" description="Disordered" evidence="1">
    <location>
        <begin position="987"/>
        <end position="1019"/>
    </location>
</feature>
<dbReference type="GO" id="GO:0003677">
    <property type="term" value="F:DNA binding"/>
    <property type="evidence" value="ECO:0007669"/>
    <property type="project" value="InterPro"/>
</dbReference>
<gene>
    <name evidence="2" type="ORF">P171DRAFT_427722</name>
</gene>
<protein>
    <submittedName>
        <fullName evidence="2">Uncharacterized protein</fullName>
    </submittedName>
</protein>
<organism evidence="2 3">
    <name type="scientific">Karstenula rhodostoma CBS 690.94</name>
    <dbReference type="NCBI Taxonomy" id="1392251"/>
    <lineage>
        <taxon>Eukaryota</taxon>
        <taxon>Fungi</taxon>
        <taxon>Dikarya</taxon>
        <taxon>Ascomycota</taxon>
        <taxon>Pezizomycotina</taxon>
        <taxon>Dothideomycetes</taxon>
        <taxon>Pleosporomycetidae</taxon>
        <taxon>Pleosporales</taxon>
        <taxon>Massarineae</taxon>
        <taxon>Didymosphaeriaceae</taxon>
        <taxon>Karstenula</taxon>
    </lineage>
</organism>
<comment type="caution">
    <text evidence="2">The sequence shown here is derived from an EMBL/GenBank/DDBJ whole genome shotgun (WGS) entry which is preliminary data.</text>
</comment>
<feature type="compositionally biased region" description="Basic residues" evidence="1">
    <location>
        <begin position="169"/>
        <end position="179"/>
    </location>
</feature>
<keyword evidence="3" id="KW-1185">Reference proteome</keyword>
<feature type="region of interest" description="Disordered" evidence="1">
    <location>
        <begin position="425"/>
        <end position="554"/>
    </location>
</feature>
<proteinExistence type="predicted"/>
<dbReference type="Proteomes" id="UP000799764">
    <property type="component" value="Unassembled WGS sequence"/>
</dbReference>
<feature type="region of interest" description="Disordered" evidence="1">
    <location>
        <begin position="1046"/>
        <end position="1070"/>
    </location>
</feature>
<dbReference type="PRINTS" id="PR00929">
    <property type="entry name" value="ATHOOK"/>
</dbReference>
<feature type="compositionally biased region" description="Polar residues" evidence="1">
    <location>
        <begin position="719"/>
        <end position="729"/>
    </location>
</feature>
<feature type="compositionally biased region" description="Polar residues" evidence="1">
    <location>
        <begin position="31"/>
        <end position="46"/>
    </location>
</feature>
<evidence type="ECO:0000313" key="2">
    <source>
        <dbReference type="EMBL" id="KAF2449524.1"/>
    </source>
</evidence>
<feature type="compositionally biased region" description="Polar residues" evidence="1">
    <location>
        <begin position="905"/>
        <end position="918"/>
    </location>
</feature>
<feature type="compositionally biased region" description="Acidic residues" evidence="1">
    <location>
        <begin position="805"/>
        <end position="815"/>
    </location>
</feature>
<feature type="compositionally biased region" description="Polar residues" evidence="1">
    <location>
        <begin position="437"/>
        <end position="449"/>
    </location>
</feature>
<feature type="region of interest" description="Disordered" evidence="1">
    <location>
        <begin position="854"/>
        <end position="929"/>
    </location>
</feature>
<dbReference type="EMBL" id="MU001494">
    <property type="protein sequence ID" value="KAF2449524.1"/>
    <property type="molecule type" value="Genomic_DNA"/>
</dbReference>
<evidence type="ECO:0000313" key="3">
    <source>
        <dbReference type="Proteomes" id="UP000799764"/>
    </source>
</evidence>
<feature type="region of interest" description="Disordered" evidence="1">
    <location>
        <begin position="573"/>
        <end position="826"/>
    </location>
</feature>
<dbReference type="InterPro" id="IPR017956">
    <property type="entry name" value="AT_hook_DNA-bd_motif"/>
</dbReference>
<evidence type="ECO:0000256" key="1">
    <source>
        <dbReference type="SAM" id="MobiDB-lite"/>
    </source>
</evidence>
<dbReference type="SMART" id="SM00384">
    <property type="entry name" value="AT_hook"/>
    <property type="match status" value="4"/>
</dbReference>
<feature type="compositionally biased region" description="Low complexity" evidence="1">
    <location>
        <begin position="854"/>
        <end position="865"/>
    </location>
</feature>
<name>A0A9P4UF17_9PLEO</name>
<dbReference type="OrthoDB" id="3946221at2759"/>
<feature type="compositionally biased region" description="Polar residues" evidence="1">
    <location>
        <begin position="581"/>
        <end position="599"/>
    </location>
</feature>
<dbReference type="AlphaFoldDB" id="A0A9P4UF17"/>
<feature type="compositionally biased region" description="Polar residues" evidence="1">
    <location>
        <begin position="774"/>
        <end position="783"/>
    </location>
</feature>
<feature type="region of interest" description="Disordered" evidence="1">
    <location>
        <begin position="31"/>
        <end position="390"/>
    </location>
</feature>
<feature type="compositionally biased region" description="Polar residues" evidence="1">
    <location>
        <begin position="295"/>
        <end position="312"/>
    </location>
</feature>
<feature type="compositionally biased region" description="Polar residues" evidence="1">
    <location>
        <begin position="76"/>
        <end position="98"/>
    </location>
</feature>
<reference evidence="2" key="1">
    <citation type="journal article" date="2020" name="Stud. Mycol.">
        <title>101 Dothideomycetes genomes: a test case for predicting lifestyles and emergence of pathogens.</title>
        <authorList>
            <person name="Haridas S."/>
            <person name="Albert R."/>
            <person name="Binder M."/>
            <person name="Bloem J."/>
            <person name="Labutti K."/>
            <person name="Salamov A."/>
            <person name="Andreopoulos B."/>
            <person name="Baker S."/>
            <person name="Barry K."/>
            <person name="Bills G."/>
            <person name="Bluhm B."/>
            <person name="Cannon C."/>
            <person name="Castanera R."/>
            <person name="Culley D."/>
            <person name="Daum C."/>
            <person name="Ezra D."/>
            <person name="Gonzalez J."/>
            <person name="Henrissat B."/>
            <person name="Kuo A."/>
            <person name="Liang C."/>
            <person name="Lipzen A."/>
            <person name="Lutzoni F."/>
            <person name="Magnuson J."/>
            <person name="Mondo S."/>
            <person name="Nolan M."/>
            <person name="Ohm R."/>
            <person name="Pangilinan J."/>
            <person name="Park H.-J."/>
            <person name="Ramirez L."/>
            <person name="Alfaro M."/>
            <person name="Sun H."/>
            <person name="Tritt A."/>
            <person name="Yoshinaga Y."/>
            <person name="Zwiers L.-H."/>
            <person name="Turgeon B."/>
            <person name="Goodwin S."/>
            <person name="Spatafora J."/>
            <person name="Crous P."/>
            <person name="Grigoriev I."/>
        </authorList>
    </citation>
    <scope>NUCLEOTIDE SEQUENCE</scope>
    <source>
        <strain evidence="2">CBS 690.94</strain>
    </source>
</reference>
<feature type="compositionally biased region" description="Polar residues" evidence="1">
    <location>
        <begin position="262"/>
        <end position="273"/>
    </location>
</feature>
<feature type="compositionally biased region" description="Basic and acidic residues" evidence="1">
    <location>
        <begin position="730"/>
        <end position="749"/>
    </location>
</feature>
<accession>A0A9P4UF17</accession>
<sequence>MQVGYGSGSLQLQCTYMLRSIATALPTHDNMTPPSAVSSNCENYAESSPDPLAASFSSDRGRPRARPRQQPLAASSPATQNRIHLSSPTKQMLLSTPRTAGHSPWRIKVTVQAEPGSDSETMESPIVNHVTHTKTTTIPLKDPDASSPVKRRGRPRKSDAPPKRTGTPVRKKAASKPRRPSVGDTSAADVDTDGTPKKKRGRPRKVQPPAEDDIWGQARRSSVGAHESAALAETDPTPKKQRGRPRKSTQPPAQEEPVLSIEQHTPQSSSGQEPHNETAPDPNIEDNGRPALNRPTPQERTTFLKSTPNQTDLSRKLKARQNTPVAKDQDLIEISSEGSEGESDLEGEFPISKGRHQQQAGEAPHDLSEFEPLPTYPSRTPETEDDQHEDDTHFAFDEGATRLPDDTTIIDSENFSMISVDSLPSCASVTRPAHSAANDSSSLSGQKPPQNHIYLEIPSGNLHGGASSTADARTSHAPGEPPAAPPRYKTPSVEPVDLSNPPPVAATRTSPTEAQTPKIGRVVKAGVALQGMLDPNRATPEAGPSKTVNERRDHLDDLFRGFSERTRRELHAGLRLGEQLAKQNGLNQPSSSARSSPIKNRTPDPPALSYIAANPVPQSSRLLTPEDQDGDTAPGMQSTEVQYPVLPDDNKASGLLSPASTPEEDGDDMSWRIDTPPVRLSNQAGTQLPAVHQPSGAARRDVSDIWEEEAGRSSVVCGNESTRGNSAQQHQDRFNQDEAVKLARGELPRTRRRKSLNNFHYSDGEEAEDARIVTPSSSESDGSPTRVVDKGKAKVVQPSAPAQADNDDRDEDTEKTDDTGMFFQATLPNLFNNKHCSEFRRRRAPQQDVSLNLDESLLPESSPPSAAKTPATDNPNPFMDTPPQLAALRSSPVKSSPLRHELRNSDISSDSVQQSFEESTLPLAPSSPFHTYVEGDTGFSMASDQRQLIHEMAQTDSSLRRIRVEADEYLDAYEPQERSLHDLTEVTEPSRTWNKDSMVPTSSPPKHAQWAPASVSSNTLDKANTPVVSRIENKECTQQRTNVSNIQTSTRPPAMRTRSPPPAHPTLSKLDSLPAVEPWTKTHYKALDKLYQLYKKQPSIFSTTEAPNAAINATLLANFMNTTTHNFVGARYRAWGYNVIFTDALVVLCAAFMQLLTFDSIEEYEARVRKQIQVGDCQPGLIGNSICAEAVVERLATVVLGEAVRRDEKKGKVVNKSGRLRVEWL</sequence>